<sequence length="199" mass="23181">MNQLREAGLVRPTRKVKDGIHTAVGIGLTRAGEVRMSALRLVNLPRLKNVPQNERMKMIVPVVLDIMHEIRLAELERMILQTVHDPSRAAKVKTTRYIPPVSKEMVLDALIKYSVHDEADRRRSLQKGRADDFHSTVLESMRFLQARLDVVGEALKIVDSPTLYRQLEGKSIDIWYDAQYWRGRERMNDRIAEWMRRKK</sequence>
<dbReference type="Proteomes" id="UP000774699">
    <property type="component" value="Unassembled WGS sequence"/>
</dbReference>
<dbReference type="AlphaFoldDB" id="A0A8T4C8A9"/>
<reference evidence="1" key="1">
    <citation type="submission" date="2019-03" db="EMBL/GenBank/DDBJ databases">
        <title>Lake Tanganyika Metagenome-Assembled Genomes (MAGs).</title>
        <authorList>
            <person name="Tran P."/>
        </authorList>
    </citation>
    <scope>NUCLEOTIDE SEQUENCE</scope>
    <source>
        <strain evidence="1">M_DeepCast_50m_m2_156</strain>
    </source>
</reference>
<proteinExistence type="predicted"/>
<evidence type="ECO:0000313" key="1">
    <source>
        <dbReference type="EMBL" id="MBM3282557.1"/>
    </source>
</evidence>
<accession>A0A8T4C8A9</accession>
<protein>
    <submittedName>
        <fullName evidence="1">Uncharacterized protein</fullName>
    </submittedName>
</protein>
<organism evidence="1 2">
    <name type="scientific">Candidatus Iainarchaeum sp</name>
    <dbReference type="NCBI Taxonomy" id="3101447"/>
    <lineage>
        <taxon>Archaea</taxon>
        <taxon>Candidatus Iainarchaeota</taxon>
        <taxon>Candidatus Iainarchaeia</taxon>
        <taxon>Candidatus Iainarchaeales</taxon>
        <taxon>Candidatus Iainarchaeaceae</taxon>
        <taxon>Candidatus Iainarchaeum</taxon>
    </lineage>
</organism>
<name>A0A8T4C8A9_9ARCH</name>
<dbReference type="EMBL" id="VGJJ01000045">
    <property type="protein sequence ID" value="MBM3282557.1"/>
    <property type="molecule type" value="Genomic_DNA"/>
</dbReference>
<evidence type="ECO:0000313" key="2">
    <source>
        <dbReference type="Proteomes" id="UP000774699"/>
    </source>
</evidence>
<gene>
    <name evidence="1" type="ORF">FJY86_04445</name>
</gene>
<comment type="caution">
    <text evidence="1">The sequence shown here is derived from an EMBL/GenBank/DDBJ whole genome shotgun (WGS) entry which is preliminary data.</text>
</comment>